<dbReference type="EMBL" id="JAJITD010000016">
    <property type="protein sequence ID" value="MCC8396212.1"/>
    <property type="molecule type" value="Genomic_DNA"/>
</dbReference>
<accession>A0ABS8K228</accession>
<evidence type="ECO:0000313" key="3">
    <source>
        <dbReference type="Proteomes" id="UP001431019"/>
    </source>
</evidence>
<proteinExistence type="predicted"/>
<name>A0ABS8K228_9BURK</name>
<keyword evidence="1" id="KW-0732">Signal</keyword>
<protein>
    <recommendedName>
        <fullName evidence="4">OmpA family protein</fullName>
    </recommendedName>
</protein>
<evidence type="ECO:0000313" key="2">
    <source>
        <dbReference type="EMBL" id="MCC8396212.1"/>
    </source>
</evidence>
<dbReference type="RefSeq" id="WP_230512556.1">
    <property type="nucleotide sequence ID" value="NZ_JAJITD010000016.1"/>
</dbReference>
<comment type="caution">
    <text evidence="2">The sequence shown here is derived from an EMBL/GenBank/DDBJ whole genome shotgun (WGS) entry which is preliminary data.</text>
</comment>
<evidence type="ECO:0000256" key="1">
    <source>
        <dbReference type="SAM" id="SignalP"/>
    </source>
</evidence>
<evidence type="ECO:0008006" key="4">
    <source>
        <dbReference type="Google" id="ProtNLM"/>
    </source>
</evidence>
<feature type="chain" id="PRO_5046033484" description="OmpA family protein" evidence="1">
    <location>
        <begin position="23"/>
        <end position="156"/>
    </location>
</feature>
<gene>
    <name evidence="2" type="ORF">LJ656_26845</name>
</gene>
<sequence length="156" mass="17449">MKKFFTCFFTFLFANFIQQASACTIFESAITSVPLNYTGIPNSYRMQIAGIVLNARKWPDVEIQAEIIASAATAEKKPRQLAQLRGDEIRDFLIQLGVEAQHIYIDTHVMTEPLPSDSTGPGGYKQLRVSLMPFCKNGCQNLCDDPRITPTSRAIK</sequence>
<reference evidence="2 3" key="1">
    <citation type="submission" date="2021-11" db="EMBL/GenBank/DDBJ databases">
        <authorList>
            <person name="Oh E.-T."/>
            <person name="Kim S.-B."/>
        </authorList>
    </citation>
    <scope>NUCLEOTIDE SEQUENCE [LARGE SCALE GENOMIC DNA]</scope>
    <source>
        <strain evidence="2 3">MMS20-SJTR3</strain>
    </source>
</reference>
<organism evidence="2 3">
    <name type="scientific">Paraburkholderia sejongensis</name>
    <dbReference type="NCBI Taxonomy" id="2886946"/>
    <lineage>
        <taxon>Bacteria</taxon>
        <taxon>Pseudomonadati</taxon>
        <taxon>Pseudomonadota</taxon>
        <taxon>Betaproteobacteria</taxon>
        <taxon>Burkholderiales</taxon>
        <taxon>Burkholderiaceae</taxon>
        <taxon>Paraburkholderia</taxon>
    </lineage>
</organism>
<dbReference type="Proteomes" id="UP001431019">
    <property type="component" value="Unassembled WGS sequence"/>
</dbReference>
<keyword evidence="3" id="KW-1185">Reference proteome</keyword>
<feature type="signal peptide" evidence="1">
    <location>
        <begin position="1"/>
        <end position="22"/>
    </location>
</feature>